<protein>
    <recommendedName>
        <fullName evidence="2">Ionotropic glutamate receptor C-terminal domain-containing protein</fullName>
    </recommendedName>
</protein>
<name>A0AB34IWX9_PRYPA</name>
<accession>A0AB34IWX9</accession>
<evidence type="ECO:0000313" key="3">
    <source>
        <dbReference type="EMBL" id="KAL1508350.1"/>
    </source>
</evidence>
<dbReference type="EMBL" id="JBGBPQ010000016">
    <property type="protein sequence ID" value="KAL1508350.1"/>
    <property type="molecule type" value="Genomic_DNA"/>
</dbReference>
<dbReference type="GO" id="GO:0015276">
    <property type="term" value="F:ligand-gated monoatomic ion channel activity"/>
    <property type="evidence" value="ECO:0007669"/>
    <property type="project" value="InterPro"/>
</dbReference>
<sequence length="557" mass="59920">MEGFRDACSCATTLPASGFDGIPANYGLGCAAHDELGAVFSECQSGSTIRPTYCYRYWCYVLSTCALSQSFGIPFEVAPLNYSRSYATCGQLAPDQNENVINNTFFQRPLKMLLLNNSNGWTGSYLDANGVSVINRESDEPGYSPVASFFLDLAALEQIQIESIDPSLPFPAPVLALASQANITAKEVQCAIAASLCYVDLCVGDIAVTGNSTWIARYLPAHNFESVDMIVKVTWKQGGFGFFRIFEPFTEMVWLVLFLFVCAYTLAFAWVEHKSEDFNGLDATTSLAKSLYLSAMGWLSASPAYSPGSFGGRLMEVGLGWLIALVFAAYTANLAQLLVVAASASGSIDSIADFFASSTTVLCISGSSEPWLEAYPSLRGRLRNTVDVLAAVDAELCDAGATSNQQLQLEHSLGYYCFLTSVGQMSTVPVAMASCPNIHFPLSVLVQARLGLFRSKLVSLAPVSACPALEQEPSSQLDENDLSGALVISAVFLLAGLCVHSYQRVNHKDNAGVVATPVSTKTLVFQDQTGALREIIRSELQAQLASFQMSPSSEKQV</sequence>
<evidence type="ECO:0000259" key="2">
    <source>
        <dbReference type="Pfam" id="PF00060"/>
    </source>
</evidence>
<organism evidence="3 4">
    <name type="scientific">Prymnesium parvum</name>
    <name type="common">Toxic golden alga</name>
    <dbReference type="NCBI Taxonomy" id="97485"/>
    <lineage>
        <taxon>Eukaryota</taxon>
        <taxon>Haptista</taxon>
        <taxon>Haptophyta</taxon>
        <taxon>Prymnesiophyceae</taxon>
        <taxon>Prymnesiales</taxon>
        <taxon>Prymnesiaceae</taxon>
        <taxon>Prymnesium</taxon>
    </lineage>
</organism>
<dbReference type="InterPro" id="IPR001320">
    <property type="entry name" value="Iontro_rcpt_C"/>
</dbReference>
<keyword evidence="1" id="KW-0812">Transmembrane</keyword>
<evidence type="ECO:0000313" key="4">
    <source>
        <dbReference type="Proteomes" id="UP001515480"/>
    </source>
</evidence>
<comment type="caution">
    <text evidence="3">The sequence shown here is derived from an EMBL/GenBank/DDBJ whole genome shotgun (WGS) entry which is preliminary data.</text>
</comment>
<dbReference type="Gene3D" id="1.10.287.70">
    <property type="match status" value="1"/>
</dbReference>
<gene>
    <name evidence="3" type="ORF">AB1Y20_004460</name>
</gene>
<dbReference type="Proteomes" id="UP001515480">
    <property type="component" value="Unassembled WGS sequence"/>
</dbReference>
<proteinExistence type="predicted"/>
<dbReference type="GO" id="GO:0016020">
    <property type="term" value="C:membrane"/>
    <property type="evidence" value="ECO:0007669"/>
    <property type="project" value="InterPro"/>
</dbReference>
<dbReference type="AlphaFoldDB" id="A0AB34IWX9"/>
<feature type="domain" description="Ionotropic glutamate receptor C-terminal" evidence="2">
    <location>
        <begin position="253"/>
        <end position="423"/>
    </location>
</feature>
<keyword evidence="1" id="KW-0472">Membrane</keyword>
<keyword evidence="1" id="KW-1133">Transmembrane helix</keyword>
<feature type="transmembrane region" description="Helical" evidence="1">
    <location>
        <begin position="319"/>
        <end position="344"/>
    </location>
</feature>
<evidence type="ECO:0000256" key="1">
    <source>
        <dbReference type="SAM" id="Phobius"/>
    </source>
</evidence>
<feature type="transmembrane region" description="Helical" evidence="1">
    <location>
        <begin position="252"/>
        <end position="271"/>
    </location>
</feature>
<keyword evidence="4" id="KW-1185">Reference proteome</keyword>
<reference evidence="3 4" key="1">
    <citation type="journal article" date="2024" name="Science">
        <title>Giant polyketide synthase enzymes in the biosynthesis of giant marine polyether toxins.</title>
        <authorList>
            <person name="Fallon T.R."/>
            <person name="Shende V.V."/>
            <person name="Wierzbicki I.H."/>
            <person name="Pendleton A.L."/>
            <person name="Watervoot N.F."/>
            <person name="Auber R.P."/>
            <person name="Gonzalez D.J."/>
            <person name="Wisecaver J.H."/>
            <person name="Moore B.S."/>
        </authorList>
    </citation>
    <scope>NUCLEOTIDE SEQUENCE [LARGE SCALE GENOMIC DNA]</scope>
    <source>
        <strain evidence="3 4">12B1</strain>
    </source>
</reference>
<dbReference type="Pfam" id="PF00060">
    <property type="entry name" value="Lig_chan"/>
    <property type="match status" value="1"/>
</dbReference>